<comment type="subcellular location">
    <subcellularLocation>
        <location evidence="1">Membrane</location>
        <topology evidence="1">Multi-pass membrane protein</topology>
    </subcellularLocation>
</comment>
<keyword evidence="8" id="KW-1185">Reference proteome</keyword>
<protein>
    <submittedName>
        <fullName evidence="7">Uncharacterized protein</fullName>
    </submittedName>
</protein>
<sequence>MTTPKASAYHAHESEASAIAIQIEAKEGSITQHGSSETSAVGRFFRRLLPALSSAFVASVAYVDPGNFATNIQSGSNYGFTLLWASSSPTSWRCSSRRSRPSSGSRPARTSP</sequence>
<dbReference type="VEuPathDB" id="FungiDB:SPRG_16566"/>
<dbReference type="GeneID" id="24138180"/>
<dbReference type="OrthoDB" id="409173at2759"/>
<dbReference type="KEGG" id="spar:SPRG_16566"/>
<evidence type="ECO:0000256" key="1">
    <source>
        <dbReference type="ARBA" id="ARBA00004141"/>
    </source>
</evidence>
<keyword evidence="3" id="KW-0812">Transmembrane</keyword>
<dbReference type="GO" id="GO:0034755">
    <property type="term" value="P:iron ion transmembrane transport"/>
    <property type="evidence" value="ECO:0007669"/>
    <property type="project" value="TreeGrafter"/>
</dbReference>
<feature type="compositionally biased region" description="Low complexity" evidence="6">
    <location>
        <begin position="101"/>
        <end position="112"/>
    </location>
</feature>
<keyword evidence="4" id="KW-1133">Transmembrane helix</keyword>
<dbReference type="RefSeq" id="XP_012211219.1">
    <property type="nucleotide sequence ID" value="XM_012355829.1"/>
</dbReference>
<dbReference type="PANTHER" id="PTHR11706">
    <property type="entry name" value="SOLUTE CARRIER PROTEIN FAMILY 11 MEMBER"/>
    <property type="match status" value="1"/>
</dbReference>
<evidence type="ECO:0000256" key="3">
    <source>
        <dbReference type="ARBA" id="ARBA00022692"/>
    </source>
</evidence>
<feature type="region of interest" description="Disordered" evidence="6">
    <location>
        <begin position="88"/>
        <end position="112"/>
    </location>
</feature>
<dbReference type="GO" id="GO:0005384">
    <property type="term" value="F:manganese ion transmembrane transporter activity"/>
    <property type="evidence" value="ECO:0007669"/>
    <property type="project" value="TreeGrafter"/>
</dbReference>
<reference evidence="7 8" key="1">
    <citation type="journal article" date="2013" name="PLoS Genet.">
        <title>Distinctive expansion of potential virulence genes in the genome of the oomycete fish pathogen Saprolegnia parasitica.</title>
        <authorList>
            <person name="Jiang R.H."/>
            <person name="de Bruijn I."/>
            <person name="Haas B.J."/>
            <person name="Belmonte R."/>
            <person name="Lobach L."/>
            <person name="Christie J."/>
            <person name="van den Ackerveken G."/>
            <person name="Bottin A."/>
            <person name="Bulone V."/>
            <person name="Diaz-Moreno S.M."/>
            <person name="Dumas B."/>
            <person name="Fan L."/>
            <person name="Gaulin E."/>
            <person name="Govers F."/>
            <person name="Grenville-Briggs L.J."/>
            <person name="Horner N.R."/>
            <person name="Levin J.Z."/>
            <person name="Mammella M."/>
            <person name="Meijer H.J."/>
            <person name="Morris P."/>
            <person name="Nusbaum C."/>
            <person name="Oome S."/>
            <person name="Phillips A.J."/>
            <person name="van Rooyen D."/>
            <person name="Rzeszutek E."/>
            <person name="Saraiva M."/>
            <person name="Secombes C.J."/>
            <person name="Seidl M.F."/>
            <person name="Snel B."/>
            <person name="Stassen J.H."/>
            <person name="Sykes S."/>
            <person name="Tripathy S."/>
            <person name="van den Berg H."/>
            <person name="Vega-Arreguin J.C."/>
            <person name="Wawra S."/>
            <person name="Young S.K."/>
            <person name="Zeng Q."/>
            <person name="Dieguez-Uribeondo J."/>
            <person name="Russ C."/>
            <person name="Tyler B.M."/>
            <person name="van West P."/>
        </authorList>
    </citation>
    <scope>NUCLEOTIDE SEQUENCE [LARGE SCALE GENOMIC DNA]</scope>
    <source>
        <strain evidence="7 8">CBS 223.65</strain>
    </source>
</reference>
<dbReference type="EMBL" id="KK583503">
    <property type="protein sequence ID" value="KDO18077.1"/>
    <property type="molecule type" value="Genomic_DNA"/>
</dbReference>
<gene>
    <name evidence="7" type="ORF">SPRG_16566</name>
</gene>
<evidence type="ECO:0000313" key="8">
    <source>
        <dbReference type="Proteomes" id="UP000030745"/>
    </source>
</evidence>
<dbReference type="GO" id="GO:0015086">
    <property type="term" value="F:cadmium ion transmembrane transporter activity"/>
    <property type="evidence" value="ECO:0007669"/>
    <property type="project" value="TreeGrafter"/>
</dbReference>
<name>A0A067BTV5_SAPPC</name>
<organism evidence="7 8">
    <name type="scientific">Saprolegnia parasitica (strain CBS 223.65)</name>
    <dbReference type="NCBI Taxonomy" id="695850"/>
    <lineage>
        <taxon>Eukaryota</taxon>
        <taxon>Sar</taxon>
        <taxon>Stramenopiles</taxon>
        <taxon>Oomycota</taxon>
        <taxon>Saprolegniomycetes</taxon>
        <taxon>Saprolegniales</taxon>
        <taxon>Saprolegniaceae</taxon>
        <taxon>Saprolegnia</taxon>
    </lineage>
</organism>
<keyword evidence="5" id="KW-0472">Membrane</keyword>
<dbReference type="AlphaFoldDB" id="A0A067BTV5"/>
<evidence type="ECO:0000256" key="2">
    <source>
        <dbReference type="ARBA" id="ARBA00022448"/>
    </source>
</evidence>
<keyword evidence="2" id="KW-0813">Transport</keyword>
<evidence type="ECO:0000313" key="7">
    <source>
        <dbReference type="EMBL" id="KDO18077.1"/>
    </source>
</evidence>
<evidence type="ECO:0000256" key="6">
    <source>
        <dbReference type="SAM" id="MobiDB-lite"/>
    </source>
</evidence>
<dbReference type="GO" id="GO:0005886">
    <property type="term" value="C:plasma membrane"/>
    <property type="evidence" value="ECO:0007669"/>
    <property type="project" value="TreeGrafter"/>
</dbReference>
<dbReference type="STRING" id="695850.A0A067BTV5"/>
<dbReference type="InterPro" id="IPR001046">
    <property type="entry name" value="NRAMP_fam"/>
</dbReference>
<evidence type="ECO:0000256" key="5">
    <source>
        <dbReference type="ARBA" id="ARBA00023136"/>
    </source>
</evidence>
<dbReference type="Proteomes" id="UP000030745">
    <property type="component" value="Unassembled WGS sequence"/>
</dbReference>
<proteinExistence type="predicted"/>
<accession>A0A067BTV5</accession>
<evidence type="ECO:0000256" key="4">
    <source>
        <dbReference type="ARBA" id="ARBA00022989"/>
    </source>
</evidence>
<feature type="non-terminal residue" evidence="7">
    <location>
        <position position="112"/>
    </location>
</feature>
<dbReference type="PANTHER" id="PTHR11706:SF33">
    <property type="entry name" value="NATURAL RESISTANCE-ASSOCIATED MACROPHAGE PROTEIN 2"/>
    <property type="match status" value="1"/>
</dbReference>